<keyword evidence="2" id="KW-1185">Reference proteome</keyword>
<evidence type="ECO:0000313" key="2">
    <source>
        <dbReference type="Proteomes" id="UP000581206"/>
    </source>
</evidence>
<dbReference type="Proteomes" id="UP000581206">
    <property type="component" value="Unassembled WGS sequence"/>
</dbReference>
<gene>
    <name evidence="1" type="ORF">HGA03_18190</name>
</gene>
<reference evidence="1 2" key="1">
    <citation type="submission" date="2020-04" db="EMBL/GenBank/DDBJ databases">
        <title>MicrobeNet Type strains.</title>
        <authorList>
            <person name="Nicholson A.C."/>
        </authorList>
    </citation>
    <scope>NUCLEOTIDE SEQUENCE [LARGE SCALE GENOMIC DNA]</scope>
    <source>
        <strain evidence="1 2">ATCC BAA-788</strain>
    </source>
</reference>
<sequence>MVDPSRWVRTPRGFLRIPPPACPACGWAWPLAGPYRPREGSVFCRCTPDRTHTLWTCTCGALVAEGCQDVTGWGRASVPAGLPDELRWAC</sequence>
<dbReference type="EMBL" id="JAAXOX010000019">
    <property type="protein sequence ID" value="NKY24593.1"/>
    <property type="molecule type" value="Genomic_DNA"/>
</dbReference>
<accession>A0A7X6R0U1</accession>
<proteinExistence type="predicted"/>
<protein>
    <submittedName>
        <fullName evidence="1">Uncharacterized protein</fullName>
    </submittedName>
</protein>
<evidence type="ECO:0000313" key="1">
    <source>
        <dbReference type="EMBL" id="NKY24593.1"/>
    </source>
</evidence>
<dbReference type="RefSeq" id="WP_168631715.1">
    <property type="nucleotide sequence ID" value="NZ_BONL01000011.1"/>
</dbReference>
<dbReference type="AlphaFoldDB" id="A0A7X6R0U1"/>
<name>A0A7X6R0U1_9CELL</name>
<organism evidence="1 2">
    <name type="scientific">Cellulomonas denverensis</name>
    <dbReference type="NCBI Taxonomy" id="264297"/>
    <lineage>
        <taxon>Bacteria</taxon>
        <taxon>Bacillati</taxon>
        <taxon>Actinomycetota</taxon>
        <taxon>Actinomycetes</taxon>
        <taxon>Micrococcales</taxon>
        <taxon>Cellulomonadaceae</taxon>
        <taxon>Cellulomonas</taxon>
    </lineage>
</organism>
<comment type="caution">
    <text evidence="1">The sequence shown here is derived from an EMBL/GenBank/DDBJ whole genome shotgun (WGS) entry which is preliminary data.</text>
</comment>